<sequence length="485" mass="52792">MVQSNNTNGTGRRIYDLLRAQIADGTLPAGASAPSTRALAADLGVSRTTVTAAYEQLAAEGFLVTSAGRSARVATPSIPLAPPLPAVAQRGTPALSAYGRHVAALPLPAIAGRQEGFIDFLYGAVSARDFPSLIWKRAYQAELLRQPAHLYYIAPEGDASLRRALQAYLGRARGLVCESAQIVVVNGTQQALDLCARMLLDPGDAFAFEDPGYLIARHCFEASGGVPLPVPVDEHGIDTRRLPADERARFAYVTPSHQFPRGGVLPIGRRLELLEWAQRHDAWIIEDDYDGEFRYGQRPIDALQSIDSNGRVIYIGTFSKALSPHLRLGYVILPHDLVPAFRQAKRLADRHSAVIEQRVLASLIESGAYERHVRRVRREYERRRAALLDAIDELLPKRAQVMGTAAGLHVTLWLPFIDSTDEAALVAAARAKGVGVYPVSPLHVAPQRGTRGRSAGLILGYASVPVDVIREGVRILADVIGPFRR</sequence>
<keyword evidence="5" id="KW-0804">Transcription</keyword>
<dbReference type="SUPFAM" id="SSF46785">
    <property type="entry name" value="Winged helix' DNA-binding domain"/>
    <property type="match status" value="1"/>
</dbReference>
<dbReference type="InterPro" id="IPR015424">
    <property type="entry name" value="PyrdxlP-dep_Trfase"/>
</dbReference>
<dbReference type="CDD" id="cd00609">
    <property type="entry name" value="AAT_like"/>
    <property type="match status" value="1"/>
</dbReference>
<dbReference type="SMART" id="SM00345">
    <property type="entry name" value="HTH_GNTR"/>
    <property type="match status" value="1"/>
</dbReference>
<dbReference type="Gene3D" id="3.40.640.10">
    <property type="entry name" value="Type I PLP-dependent aspartate aminotransferase-like (Major domain)"/>
    <property type="match status" value="1"/>
</dbReference>
<dbReference type="Proteomes" id="UP000054903">
    <property type="component" value="Unassembled WGS sequence"/>
</dbReference>
<dbReference type="InterPro" id="IPR000524">
    <property type="entry name" value="Tscrpt_reg_HTH_GntR"/>
</dbReference>
<evidence type="ECO:0000256" key="4">
    <source>
        <dbReference type="ARBA" id="ARBA00023125"/>
    </source>
</evidence>
<dbReference type="InterPro" id="IPR015421">
    <property type="entry name" value="PyrdxlP-dep_Trfase_major"/>
</dbReference>
<dbReference type="InterPro" id="IPR036390">
    <property type="entry name" value="WH_DNA-bd_sf"/>
</dbReference>
<evidence type="ECO:0000313" key="7">
    <source>
        <dbReference type="EMBL" id="SAK78466.1"/>
    </source>
</evidence>
<dbReference type="EMBL" id="FCNX02000009">
    <property type="protein sequence ID" value="SAK78466.1"/>
    <property type="molecule type" value="Genomic_DNA"/>
</dbReference>
<dbReference type="GO" id="GO:0003700">
    <property type="term" value="F:DNA-binding transcription factor activity"/>
    <property type="evidence" value="ECO:0007669"/>
    <property type="project" value="InterPro"/>
</dbReference>
<dbReference type="InterPro" id="IPR036388">
    <property type="entry name" value="WH-like_DNA-bd_sf"/>
</dbReference>
<dbReference type="GO" id="GO:0030170">
    <property type="term" value="F:pyridoxal phosphate binding"/>
    <property type="evidence" value="ECO:0007669"/>
    <property type="project" value="InterPro"/>
</dbReference>
<dbReference type="SUPFAM" id="SSF53383">
    <property type="entry name" value="PLP-dependent transferases"/>
    <property type="match status" value="1"/>
</dbReference>
<name>A0A158C971_9BURK</name>
<gene>
    <name evidence="7" type="ORF">AWB77_03768</name>
</gene>
<dbReference type="PANTHER" id="PTHR46577">
    <property type="entry name" value="HTH-TYPE TRANSCRIPTIONAL REGULATORY PROTEIN GABR"/>
    <property type="match status" value="1"/>
</dbReference>
<dbReference type="InterPro" id="IPR004839">
    <property type="entry name" value="Aminotransferase_I/II_large"/>
</dbReference>
<dbReference type="OrthoDB" id="9804020at2"/>
<dbReference type="AlphaFoldDB" id="A0A158C971"/>
<feature type="domain" description="HTH gntR-type" evidence="6">
    <location>
        <begin position="8"/>
        <end position="76"/>
    </location>
</feature>
<accession>A0A158C971</accession>
<keyword evidence="2" id="KW-0663">Pyridoxal phosphate</keyword>
<evidence type="ECO:0000259" key="6">
    <source>
        <dbReference type="PROSITE" id="PS50949"/>
    </source>
</evidence>
<dbReference type="Pfam" id="PF00155">
    <property type="entry name" value="Aminotran_1_2"/>
    <property type="match status" value="1"/>
</dbReference>
<dbReference type="GO" id="GO:0003677">
    <property type="term" value="F:DNA binding"/>
    <property type="evidence" value="ECO:0007669"/>
    <property type="project" value="UniProtKB-KW"/>
</dbReference>
<evidence type="ECO:0000256" key="1">
    <source>
        <dbReference type="ARBA" id="ARBA00005384"/>
    </source>
</evidence>
<keyword evidence="8" id="KW-1185">Reference proteome</keyword>
<comment type="caution">
    <text evidence="7">The sequence shown here is derived from an EMBL/GenBank/DDBJ whole genome shotgun (WGS) entry which is preliminary data.</text>
</comment>
<protein>
    <submittedName>
        <fullName evidence="7">GntR family transcriptional regulator</fullName>
    </submittedName>
</protein>
<proteinExistence type="inferred from homology"/>
<dbReference type="Pfam" id="PF00392">
    <property type="entry name" value="GntR"/>
    <property type="match status" value="1"/>
</dbReference>
<evidence type="ECO:0000313" key="8">
    <source>
        <dbReference type="Proteomes" id="UP000054903"/>
    </source>
</evidence>
<evidence type="ECO:0000256" key="2">
    <source>
        <dbReference type="ARBA" id="ARBA00022898"/>
    </source>
</evidence>
<dbReference type="STRING" id="1777138.AWB77_03768"/>
<dbReference type="PROSITE" id="PS50949">
    <property type="entry name" value="HTH_GNTR"/>
    <property type="match status" value="1"/>
</dbReference>
<dbReference type="PRINTS" id="PR00035">
    <property type="entry name" value="HTHGNTR"/>
</dbReference>
<organism evidence="7 8">
    <name type="scientific">Caballeronia fortuita</name>
    <dbReference type="NCBI Taxonomy" id="1777138"/>
    <lineage>
        <taxon>Bacteria</taxon>
        <taxon>Pseudomonadati</taxon>
        <taxon>Pseudomonadota</taxon>
        <taxon>Betaproteobacteria</taxon>
        <taxon>Burkholderiales</taxon>
        <taxon>Burkholderiaceae</taxon>
        <taxon>Caballeronia</taxon>
    </lineage>
</organism>
<dbReference type="InterPro" id="IPR051446">
    <property type="entry name" value="HTH_trans_reg/aminotransferase"/>
</dbReference>
<reference evidence="7" key="1">
    <citation type="submission" date="2016-01" db="EMBL/GenBank/DDBJ databases">
        <authorList>
            <person name="Peeters C."/>
        </authorList>
    </citation>
    <scope>NUCLEOTIDE SEQUENCE</scope>
    <source>
        <strain evidence="7">LMG 29320</strain>
    </source>
</reference>
<evidence type="ECO:0000256" key="3">
    <source>
        <dbReference type="ARBA" id="ARBA00023015"/>
    </source>
</evidence>
<keyword evidence="3" id="KW-0805">Transcription regulation</keyword>
<dbReference type="CDD" id="cd07377">
    <property type="entry name" value="WHTH_GntR"/>
    <property type="match status" value="1"/>
</dbReference>
<dbReference type="PANTHER" id="PTHR46577:SF1">
    <property type="entry name" value="HTH-TYPE TRANSCRIPTIONAL REGULATORY PROTEIN GABR"/>
    <property type="match status" value="1"/>
</dbReference>
<dbReference type="RefSeq" id="WP_061135928.1">
    <property type="nucleotide sequence ID" value="NZ_FCNX02000009.1"/>
</dbReference>
<keyword evidence="4" id="KW-0238">DNA-binding</keyword>
<comment type="similarity">
    <text evidence="1">In the C-terminal section; belongs to the class-I pyridoxal-phosphate-dependent aminotransferase family.</text>
</comment>
<evidence type="ECO:0000256" key="5">
    <source>
        <dbReference type="ARBA" id="ARBA00023163"/>
    </source>
</evidence>
<dbReference type="Gene3D" id="1.10.10.10">
    <property type="entry name" value="Winged helix-like DNA-binding domain superfamily/Winged helix DNA-binding domain"/>
    <property type="match status" value="1"/>
</dbReference>